<dbReference type="GO" id="GO:0055085">
    <property type="term" value="P:transmembrane transport"/>
    <property type="evidence" value="ECO:0007669"/>
    <property type="project" value="InterPro"/>
</dbReference>
<accession>A0A7C3II66</accession>
<feature type="transmembrane region" description="Helical" evidence="7">
    <location>
        <begin position="315"/>
        <end position="337"/>
    </location>
</feature>
<keyword evidence="3" id="KW-1003">Cell membrane</keyword>
<evidence type="ECO:0000259" key="8">
    <source>
        <dbReference type="PROSITE" id="PS50928"/>
    </source>
</evidence>
<dbReference type="InterPro" id="IPR051393">
    <property type="entry name" value="ABC_transporter_permease"/>
</dbReference>
<feature type="transmembrane region" description="Helical" evidence="7">
    <location>
        <begin position="12"/>
        <end position="35"/>
    </location>
</feature>
<feature type="transmembrane region" description="Helical" evidence="7">
    <location>
        <begin position="359"/>
        <end position="379"/>
    </location>
</feature>
<comment type="caution">
    <text evidence="9">The sequence shown here is derived from an EMBL/GenBank/DDBJ whole genome shotgun (WGS) entry which is preliminary data.</text>
</comment>
<dbReference type="Gene3D" id="1.10.3720.10">
    <property type="entry name" value="MetI-like"/>
    <property type="match status" value="1"/>
</dbReference>
<name>A0A7C3II66_9SPIR</name>
<dbReference type="InterPro" id="IPR000515">
    <property type="entry name" value="MetI-like"/>
</dbReference>
<dbReference type="InterPro" id="IPR035906">
    <property type="entry name" value="MetI-like_sf"/>
</dbReference>
<organism evidence="9">
    <name type="scientific">Gracilinema caldarium</name>
    <dbReference type="NCBI Taxonomy" id="215591"/>
    <lineage>
        <taxon>Bacteria</taxon>
        <taxon>Pseudomonadati</taxon>
        <taxon>Spirochaetota</taxon>
        <taxon>Spirochaetia</taxon>
        <taxon>Spirochaetales</taxon>
        <taxon>Breznakiellaceae</taxon>
        <taxon>Gracilinema</taxon>
    </lineage>
</organism>
<evidence type="ECO:0000313" key="9">
    <source>
        <dbReference type="EMBL" id="HFH30044.1"/>
    </source>
</evidence>
<reference evidence="9" key="1">
    <citation type="journal article" date="2020" name="mSystems">
        <title>Genome- and Community-Level Interaction Insights into Carbon Utilization and Element Cycling Functions of Hydrothermarchaeota in Hydrothermal Sediment.</title>
        <authorList>
            <person name="Zhou Z."/>
            <person name="Liu Y."/>
            <person name="Xu W."/>
            <person name="Pan J."/>
            <person name="Luo Z.H."/>
            <person name="Li M."/>
        </authorList>
    </citation>
    <scope>NUCLEOTIDE SEQUENCE [LARGE SCALE GENOMIC DNA]</scope>
    <source>
        <strain evidence="9">SpSt-503</strain>
    </source>
</reference>
<dbReference type="CDD" id="cd06261">
    <property type="entry name" value="TM_PBP2"/>
    <property type="match status" value="1"/>
</dbReference>
<feature type="transmembrane region" description="Helical" evidence="7">
    <location>
        <begin position="175"/>
        <end position="197"/>
    </location>
</feature>
<dbReference type="PROSITE" id="PS50928">
    <property type="entry name" value="ABC_TM1"/>
    <property type="match status" value="1"/>
</dbReference>
<keyword evidence="5 7" id="KW-1133">Transmembrane helix</keyword>
<evidence type="ECO:0000256" key="7">
    <source>
        <dbReference type="RuleBase" id="RU363032"/>
    </source>
</evidence>
<evidence type="ECO:0000256" key="4">
    <source>
        <dbReference type="ARBA" id="ARBA00022692"/>
    </source>
</evidence>
<evidence type="ECO:0000256" key="3">
    <source>
        <dbReference type="ARBA" id="ARBA00022475"/>
    </source>
</evidence>
<dbReference type="AlphaFoldDB" id="A0A7C3II66"/>
<dbReference type="SUPFAM" id="SSF160964">
    <property type="entry name" value="MalF N-terminal region-like"/>
    <property type="match status" value="1"/>
</dbReference>
<evidence type="ECO:0000256" key="5">
    <source>
        <dbReference type="ARBA" id="ARBA00022989"/>
    </source>
</evidence>
<dbReference type="GO" id="GO:0005886">
    <property type="term" value="C:plasma membrane"/>
    <property type="evidence" value="ECO:0007669"/>
    <property type="project" value="UniProtKB-SubCell"/>
</dbReference>
<sequence length="389" mass="43768">MRSGLQNRIQEGIYGYLFTLPVIVGVLVFTIIPIFRTFYFSVTNYNPLETQKNLMTVNIQDELLLNRELDPASISDVVSTAANFDMVSFLADDLLLELTDNQKNLIATYFDKTAFFSDLVKGKLNENRELQALIAQYMGSHSKDLFPPYKPLFTGVKNFTRMIGDQYFWISLWNAVQFALVVVTLQTILAILLAVAANSLTGGIQIFKIIYFIPSITSSSAISMIFLMIYFKTGLLNQLLGTFGFEPVDWLNNPATALPAVMAMNIWTTAGYFMITFLAGLKGIPAELYESADIEGAPASTVFWKITVPLLRPQVLYVIVMGTIGCLQVFDQIYYLIPNLRNRTIAYYIYHVGFKYGEMGYASAIAVVLFAIILGITMVQRRFIRESLV</sequence>
<keyword evidence="6 7" id="KW-0472">Membrane</keyword>
<dbReference type="EMBL" id="DSVL01000343">
    <property type="protein sequence ID" value="HFH30044.1"/>
    <property type="molecule type" value="Genomic_DNA"/>
</dbReference>
<gene>
    <name evidence="9" type="ORF">ENS59_11150</name>
</gene>
<dbReference type="PANTHER" id="PTHR30193">
    <property type="entry name" value="ABC TRANSPORTER PERMEASE PROTEIN"/>
    <property type="match status" value="1"/>
</dbReference>
<dbReference type="SUPFAM" id="SSF161098">
    <property type="entry name" value="MetI-like"/>
    <property type="match status" value="1"/>
</dbReference>
<keyword evidence="4 7" id="KW-0812">Transmembrane</keyword>
<feature type="domain" description="ABC transmembrane type-1" evidence="8">
    <location>
        <begin position="172"/>
        <end position="380"/>
    </location>
</feature>
<proteinExistence type="inferred from homology"/>
<feature type="transmembrane region" description="Helical" evidence="7">
    <location>
        <begin position="257"/>
        <end position="281"/>
    </location>
</feature>
<evidence type="ECO:0000256" key="6">
    <source>
        <dbReference type="ARBA" id="ARBA00023136"/>
    </source>
</evidence>
<keyword evidence="2 7" id="KW-0813">Transport</keyword>
<comment type="subcellular location">
    <subcellularLocation>
        <location evidence="1 7">Cell membrane</location>
        <topology evidence="1 7">Multi-pass membrane protein</topology>
    </subcellularLocation>
</comment>
<evidence type="ECO:0000256" key="2">
    <source>
        <dbReference type="ARBA" id="ARBA00022448"/>
    </source>
</evidence>
<dbReference type="Pfam" id="PF00528">
    <property type="entry name" value="BPD_transp_1"/>
    <property type="match status" value="1"/>
</dbReference>
<feature type="transmembrane region" description="Helical" evidence="7">
    <location>
        <begin position="209"/>
        <end position="231"/>
    </location>
</feature>
<dbReference type="PANTHER" id="PTHR30193:SF37">
    <property type="entry name" value="INNER MEMBRANE ABC TRANSPORTER PERMEASE PROTEIN YCJO"/>
    <property type="match status" value="1"/>
</dbReference>
<evidence type="ECO:0000256" key="1">
    <source>
        <dbReference type="ARBA" id="ARBA00004651"/>
    </source>
</evidence>
<comment type="similarity">
    <text evidence="7">Belongs to the binding-protein-dependent transport system permease family.</text>
</comment>
<protein>
    <submittedName>
        <fullName evidence="9">Sugar ABC transporter permease</fullName>
    </submittedName>
</protein>